<dbReference type="InterPro" id="IPR054249">
    <property type="entry name" value="DUF6976"/>
</dbReference>
<dbReference type="AlphaFoldDB" id="A0A7S7SKY4"/>
<dbReference type="EMBL" id="CP063849">
    <property type="protein sequence ID" value="QOY88824.1"/>
    <property type="molecule type" value="Genomic_DNA"/>
</dbReference>
<dbReference type="Proteomes" id="UP000593892">
    <property type="component" value="Chromosome"/>
</dbReference>
<protein>
    <submittedName>
        <fullName evidence="1">Uncharacterized protein</fullName>
    </submittedName>
</protein>
<gene>
    <name evidence="1" type="ORF">IRI77_02360</name>
</gene>
<accession>A0A7S7SKY4</accession>
<name>A0A7S7SKY4_PALFE</name>
<dbReference type="Pfam" id="PF22396">
    <property type="entry name" value="DUF6976"/>
    <property type="match status" value="1"/>
</dbReference>
<keyword evidence="2" id="KW-1185">Reference proteome</keyword>
<dbReference type="RefSeq" id="WP_194450487.1">
    <property type="nucleotide sequence ID" value="NZ_CP063849.1"/>
</dbReference>
<evidence type="ECO:0000313" key="1">
    <source>
        <dbReference type="EMBL" id="QOY88824.1"/>
    </source>
</evidence>
<organism evidence="1 2">
    <name type="scientific">Paludibaculum fermentans</name>
    <dbReference type="NCBI Taxonomy" id="1473598"/>
    <lineage>
        <taxon>Bacteria</taxon>
        <taxon>Pseudomonadati</taxon>
        <taxon>Acidobacteriota</taxon>
        <taxon>Terriglobia</taxon>
        <taxon>Bryobacterales</taxon>
        <taxon>Bryobacteraceae</taxon>
        <taxon>Paludibaculum</taxon>
    </lineage>
</organism>
<dbReference type="KEGG" id="pfer:IRI77_02360"/>
<proteinExistence type="predicted"/>
<reference evidence="1 2" key="1">
    <citation type="submission" date="2020-10" db="EMBL/GenBank/DDBJ databases">
        <title>Complete genome sequence of Paludibaculum fermentans P105T, a facultatively anaerobic acidobacterium capable of dissimilatory Fe(III) reduction.</title>
        <authorList>
            <person name="Dedysh S.N."/>
            <person name="Beletsky A.V."/>
            <person name="Kulichevskaya I.S."/>
            <person name="Mardanov A.V."/>
            <person name="Ravin N.V."/>
        </authorList>
    </citation>
    <scope>NUCLEOTIDE SEQUENCE [LARGE SCALE GENOMIC DNA]</scope>
    <source>
        <strain evidence="1 2">P105</strain>
    </source>
</reference>
<sequence>MLQTIAEVSEEIRQGTPLLLAGNEQALRALPQGDWIGGTTAYFMELEGGVCSRDRVFVTRVPACAKGARIVSHSAESLPRLLEDAADNGYTVLILPSGSAVHAGYARGAAHYPGMFVKPVVGWVSGSSLDGAARLSPKVIDGRTGECSEDRAVAMHIDLPPGKLAELDIVNVFRPGTGAGLRFPHTGFQTNSCVVGGETVPFAQYLDSRHADMRLPLTADYNGSIVNVSIESVDTQTGMVKFFAPVFEGVEYKLAAPVPGYSHAFDGLLEDRGETAFACNCVLNYLYCHLEGRAAGTITGPVTYGEIANMLLNQTLVRLFIRG</sequence>
<evidence type="ECO:0000313" key="2">
    <source>
        <dbReference type="Proteomes" id="UP000593892"/>
    </source>
</evidence>